<proteinExistence type="predicted"/>
<protein>
    <submittedName>
        <fullName evidence="1">Uncharacterized protein</fullName>
    </submittedName>
</protein>
<accession>A0A9D4GDN5</accession>
<reference evidence="1" key="1">
    <citation type="journal article" date="2019" name="bioRxiv">
        <title>The Genome of the Zebra Mussel, Dreissena polymorpha: A Resource for Invasive Species Research.</title>
        <authorList>
            <person name="McCartney M.A."/>
            <person name="Auch B."/>
            <person name="Kono T."/>
            <person name="Mallez S."/>
            <person name="Zhang Y."/>
            <person name="Obille A."/>
            <person name="Becker A."/>
            <person name="Abrahante J.E."/>
            <person name="Garbe J."/>
            <person name="Badalamenti J.P."/>
            <person name="Herman A."/>
            <person name="Mangelson H."/>
            <person name="Liachko I."/>
            <person name="Sullivan S."/>
            <person name="Sone E.D."/>
            <person name="Koren S."/>
            <person name="Silverstein K.A.T."/>
            <person name="Beckman K.B."/>
            <person name="Gohl D.M."/>
        </authorList>
    </citation>
    <scope>NUCLEOTIDE SEQUENCE</scope>
    <source>
        <strain evidence="1">Duluth1</strain>
        <tissue evidence="1">Whole animal</tissue>
    </source>
</reference>
<reference evidence="1" key="2">
    <citation type="submission" date="2020-11" db="EMBL/GenBank/DDBJ databases">
        <authorList>
            <person name="McCartney M.A."/>
            <person name="Auch B."/>
            <person name="Kono T."/>
            <person name="Mallez S."/>
            <person name="Becker A."/>
            <person name="Gohl D.M."/>
            <person name="Silverstein K.A.T."/>
            <person name="Koren S."/>
            <person name="Bechman K.B."/>
            <person name="Herman A."/>
            <person name="Abrahante J.E."/>
            <person name="Garbe J."/>
        </authorList>
    </citation>
    <scope>NUCLEOTIDE SEQUENCE</scope>
    <source>
        <strain evidence="1">Duluth1</strain>
        <tissue evidence="1">Whole animal</tissue>
    </source>
</reference>
<dbReference type="Proteomes" id="UP000828390">
    <property type="component" value="Unassembled WGS sequence"/>
</dbReference>
<dbReference type="AlphaFoldDB" id="A0A9D4GDN5"/>
<evidence type="ECO:0000313" key="1">
    <source>
        <dbReference type="EMBL" id="KAH3814962.1"/>
    </source>
</evidence>
<evidence type="ECO:0000313" key="2">
    <source>
        <dbReference type="Proteomes" id="UP000828390"/>
    </source>
</evidence>
<keyword evidence="2" id="KW-1185">Reference proteome</keyword>
<organism evidence="1 2">
    <name type="scientific">Dreissena polymorpha</name>
    <name type="common">Zebra mussel</name>
    <name type="synonym">Mytilus polymorpha</name>
    <dbReference type="NCBI Taxonomy" id="45954"/>
    <lineage>
        <taxon>Eukaryota</taxon>
        <taxon>Metazoa</taxon>
        <taxon>Spiralia</taxon>
        <taxon>Lophotrochozoa</taxon>
        <taxon>Mollusca</taxon>
        <taxon>Bivalvia</taxon>
        <taxon>Autobranchia</taxon>
        <taxon>Heteroconchia</taxon>
        <taxon>Euheterodonta</taxon>
        <taxon>Imparidentia</taxon>
        <taxon>Neoheterodontei</taxon>
        <taxon>Myida</taxon>
        <taxon>Dreissenoidea</taxon>
        <taxon>Dreissenidae</taxon>
        <taxon>Dreissena</taxon>
    </lineage>
</organism>
<dbReference type="EMBL" id="JAIWYP010000006">
    <property type="protein sequence ID" value="KAH3814962.1"/>
    <property type="molecule type" value="Genomic_DNA"/>
</dbReference>
<comment type="caution">
    <text evidence="1">The sequence shown here is derived from an EMBL/GenBank/DDBJ whole genome shotgun (WGS) entry which is preliminary data.</text>
</comment>
<name>A0A9D4GDN5_DREPO</name>
<gene>
    <name evidence="1" type="ORF">DPMN_143481</name>
</gene>
<sequence length="101" mass="11317">MMMLGRKVYTPAALVFPSSKLAFNSSHDYVKQLEGAMQETHVLARSQLKQKLEVRKRDYDLKLHKKSYAVHVGDAIYVLNNSSKKGQSKIAKTMGGSFLGD</sequence>